<dbReference type="EMBL" id="CDMZ01000029">
    <property type="protein sequence ID" value="CEM04865.1"/>
    <property type="molecule type" value="Genomic_DNA"/>
</dbReference>
<proteinExistence type="predicted"/>
<protein>
    <submittedName>
        <fullName evidence="1">Uncharacterized protein</fullName>
    </submittedName>
</protein>
<dbReference type="VEuPathDB" id="CryptoDB:Cvel_14430"/>
<evidence type="ECO:0000313" key="1">
    <source>
        <dbReference type="EMBL" id="CEM04865.1"/>
    </source>
</evidence>
<accession>A0A0G4F0I9</accession>
<organism evidence="1">
    <name type="scientific">Chromera velia CCMP2878</name>
    <dbReference type="NCBI Taxonomy" id="1169474"/>
    <lineage>
        <taxon>Eukaryota</taxon>
        <taxon>Sar</taxon>
        <taxon>Alveolata</taxon>
        <taxon>Colpodellida</taxon>
        <taxon>Chromeraceae</taxon>
        <taxon>Chromera</taxon>
    </lineage>
</organism>
<sequence length="213" mass="24813">MLSTLQKERQTHAEGRARVREYWENLHVNDFRCAYKIFRELPGEGEECPDCRCCSQSVRAYSHRWEGVLKMNTDAIKHNFEFERGKVVRFEYAIDVLLETSRVKHHTELTLYWAHVVNIFALIKYVAMGERVKPRQEMERRFPSIYFSVEEVVQLMTDRGRGGRIYVLSYSWHSAEHPNPTGSTAKTVMEGLKKKASDKETKSFVRSFGKGGG</sequence>
<gene>
    <name evidence="1" type="ORF">Cvel_14430</name>
</gene>
<reference evidence="1" key="1">
    <citation type="submission" date="2014-11" db="EMBL/GenBank/DDBJ databases">
        <authorList>
            <person name="Otto D Thomas"/>
            <person name="Naeem Raeece"/>
        </authorList>
    </citation>
    <scope>NUCLEOTIDE SEQUENCE</scope>
</reference>
<name>A0A0G4F0I9_9ALVE</name>
<dbReference type="PhylomeDB" id="A0A0G4F0I9"/>
<dbReference type="AlphaFoldDB" id="A0A0G4F0I9"/>